<keyword evidence="2" id="KW-1185">Reference proteome</keyword>
<dbReference type="EMBL" id="JANIBC010000007">
    <property type="protein sequence ID" value="MCQ8185657.1"/>
    <property type="molecule type" value="Genomic_DNA"/>
</dbReference>
<evidence type="ECO:0000313" key="2">
    <source>
        <dbReference type="Proteomes" id="UP001142610"/>
    </source>
</evidence>
<proteinExistence type="predicted"/>
<organism evidence="1 2">
    <name type="scientific">Parvularcula maris</name>
    <dbReference type="NCBI Taxonomy" id="2965077"/>
    <lineage>
        <taxon>Bacteria</taxon>
        <taxon>Pseudomonadati</taxon>
        <taxon>Pseudomonadota</taxon>
        <taxon>Alphaproteobacteria</taxon>
        <taxon>Parvularculales</taxon>
        <taxon>Parvularculaceae</taxon>
        <taxon>Parvularcula</taxon>
    </lineage>
</organism>
<protein>
    <submittedName>
        <fullName evidence="1">Uncharacterized protein</fullName>
    </submittedName>
</protein>
<dbReference type="AlphaFoldDB" id="A0A9X2RKH9"/>
<dbReference type="RefSeq" id="WP_256619547.1">
    <property type="nucleotide sequence ID" value="NZ_JANIBC010000007.1"/>
</dbReference>
<comment type="caution">
    <text evidence="1">The sequence shown here is derived from an EMBL/GenBank/DDBJ whole genome shotgun (WGS) entry which is preliminary data.</text>
</comment>
<name>A0A9X2RKH9_9PROT</name>
<evidence type="ECO:0000313" key="1">
    <source>
        <dbReference type="EMBL" id="MCQ8185657.1"/>
    </source>
</evidence>
<accession>A0A9X2RKH9</accession>
<dbReference type="PROSITE" id="PS51257">
    <property type="entry name" value="PROKAR_LIPOPROTEIN"/>
    <property type="match status" value="1"/>
</dbReference>
<sequence length="394" mass="43710">MRYLSVTIILLLVACGTAPSPNVILVDGGTVAASESGQNGSHAQLTFERLRKGELESGRLDQYVALYGREDLIAGGHLREYERSDCQPIESGSAPLQTIVDRARDAQIVIINESHVRSSTRAFIENVAVSLAPLGFDVYAAETFSNFDGGGSFPFTEDDDEPTDVLTDNDGYYLREATFAHLLRRVRGLGYRFAAYEIAYDPEYERPEDMLDAMHVREEAQAQNIIENILEDDPNARVLVHVGYNHAFEQPITWRDGRSAKWMATRLKEKTGIDPLTIDQTTCRGASSDNELVLAEVATKDPVDLRVIRPPDTFVYGRPTFRLTRGYEAVAIPQDLLPSDGWAIIEARPVDDPVEAIPHDRVLVEAGEDVRLMLKAGRYSVRAVVPDASVDTDK</sequence>
<dbReference type="Proteomes" id="UP001142610">
    <property type="component" value="Unassembled WGS sequence"/>
</dbReference>
<gene>
    <name evidence="1" type="ORF">NOG11_09635</name>
</gene>
<reference evidence="1" key="1">
    <citation type="submission" date="2022-07" db="EMBL/GenBank/DDBJ databases">
        <title>Parvularcula maris sp. nov., an algicidal bacterium isolated from seawater.</title>
        <authorList>
            <person name="Li F."/>
        </authorList>
    </citation>
    <scope>NUCLEOTIDE SEQUENCE</scope>
    <source>
        <strain evidence="1">BGMRC 0090</strain>
    </source>
</reference>